<protein>
    <recommendedName>
        <fullName evidence="3">Tetratricopeptide repeat protein</fullName>
    </recommendedName>
</protein>
<dbReference type="InterPro" id="IPR011990">
    <property type="entry name" value="TPR-like_helical_dom_sf"/>
</dbReference>
<name>A0ABS9SNA0_9BACT</name>
<sequence length="147" mass="16865">MSKFFLKEKNLEALGYILYAKKVEPHVTTTDYWSPETRDSIVMDGLLKNGLQLYHAAKTDLFKLKYAYQIVRLAHYNGHYNDAIKYYDELVGPNPTQSILQPMSLALKAGAFFRLGRNEDAAYLFSKAFHQSHVKKFLIITVLTGLL</sequence>
<evidence type="ECO:0008006" key="3">
    <source>
        <dbReference type="Google" id="ProtNLM"/>
    </source>
</evidence>
<comment type="caution">
    <text evidence="1">The sequence shown here is derived from an EMBL/GenBank/DDBJ whole genome shotgun (WGS) entry which is preliminary data.</text>
</comment>
<dbReference type="RefSeq" id="WP_240831868.1">
    <property type="nucleotide sequence ID" value="NZ_JAKWBL010000004.1"/>
</dbReference>
<dbReference type="Proteomes" id="UP001202248">
    <property type="component" value="Unassembled WGS sequence"/>
</dbReference>
<gene>
    <name evidence="1" type="ORF">MKP09_18940</name>
</gene>
<accession>A0ABS9SNA0</accession>
<reference evidence="1 2" key="1">
    <citation type="submission" date="2022-02" db="EMBL/GenBank/DDBJ databases">
        <authorList>
            <person name="Min J."/>
        </authorList>
    </citation>
    <scope>NUCLEOTIDE SEQUENCE [LARGE SCALE GENOMIC DNA]</scope>
    <source>
        <strain evidence="1 2">GR10-1</strain>
    </source>
</reference>
<proteinExistence type="predicted"/>
<dbReference type="EMBL" id="JAKWBL010000004">
    <property type="protein sequence ID" value="MCH5599840.1"/>
    <property type="molecule type" value="Genomic_DNA"/>
</dbReference>
<organism evidence="1 2">
    <name type="scientific">Niabella ginsengisoli</name>
    <dbReference type="NCBI Taxonomy" id="522298"/>
    <lineage>
        <taxon>Bacteria</taxon>
        <taxon>Pseudomonadati</taxon>
        <taxon>Bacteroidota</taxon>
        <taxon>Chitinophagia</taxon>
        <taxon>Chitinophagales</taxon>
        <taxon>Chitinophagaceae</taxon>
        <taxon>Niabella</taxon>
    </lineage>
</organism>
<evidence type="ECO:0000313" key="2">
    <source>
        <dbReference type="Proteomes" id="UP001202248"/>
    </source>
</evidence>
<dbReference type="SUPFAM" id="SSF48452">
    <property type="entry name" value="TPR-like"/>
    <property type="match status" value="1"/>
</dbReference>
<evidence type="ECO:0000313" key="1">
    <source>
        <dbReference type="EMBL" id="MCH5599840.1"/>
    </source>
</evidence>
<keyword evidence="2" id="KW-1185">Reference proteome</keyword>